<organism evidence="1 2">
    <name type="scientific">Neisseria elongata subsp. glycolytica ATCC 29315</name>
    <dbReference type="NCBI Taxonomy" id="546263"/>
    <lineage>
        <taxon>Bacteria</taxon>
        <taxon>Pseudomonadati</taxon>
        <taxon>Pseudomonadota</taxon>
        <taxon>Betaproteobacteria</taxon>
        <taxon>Neisseriales</taxon>
        <taxon>Neisseriaceae</taxon>
        <taxon>Neisseria</taxon>
    </lineage>
</organism>
<evidence type="ECO:0000313" key="2">
    <source>
        <dbReference type="Proteomes" id="UP000005536"/>
    </source>
</evidence>
<dbReference type="EMBL" id="ADBF01000050">
    <property type="protein sequence ID" value="EFE49492.1"/>
    <property type="molecule type" value="Genomic_DNA"/>
</dbReference>
<comment type="caution">
    <text evidence="1">The sequence shown here is derived from an EMBL/GenBank/DDBJ whole genome shotgun (WGS) entry which is preliminary data.</text>
</comment>
<protein>
    <submittedName>
        <fullName evidence="1">Uncharacterized protein</fullName>
    </submittedName>
</protein>
<accession>D4DRQ6</accession>
<reference evidence="1 2" key="1">
    <citation type="submission" date="2010-02" db="EMBL/GenBank/DDBJ databases">
        <authorList>
            <person name="Weinstock G."/>
            <person name="Sodergren E."/>
            <person name="Clifton S."/>
            <person name="Fulton L."/>
            <person name="Fulton B."/>
            <person name="Courtney L."/>
            <person name="Fronick C."/>
            <person name="Harrison M."/>
            <person name="Strong C."/>
            <person name="Farmer C."/>
            <person name="Delahaunty K."/>
            <person name="Markovic C."/>
            <person name="Hall O."/>
            <person name="Minx P."/>
            <person name="Tomlinson C."/>
            <person name="Mitreva M."/>
            <person name="Nelson J."/>
            <person name="Hou S."/>
            <person name="Wollam A."/>
            <person name="Pepin K.H."/>
            <person name="Johnson M."/>
            <person name="Bhonagiri V."/>
            <person name="Zhang X."/>
            <person name="Suruliraj S."/>
            <person name="Warren W."/>
            <person name="Chinwalla A."/>
            <person name="Mardis E.R."/>
            <person name="Wilson R.K."/>
        </authorList>
    </citation>
    <scope>NUCLEOTIDE SEQUENCE [LARGE SCALE GENOMIC DNA]</scope>
    <source>
        <strain evidence="1 2">ATCC 29315</strain>
    </source>
</reference>
<dbReference type="Proteomes" id="UP000005536">
    <property type="component" value="Unassembled WGS sequence"/>
</dbReference>
<dbReference type="AlphaFoldDB" id="D4DRQ6"/>
<name>D4DRQ6_NEIEG</name>
<evidence type="ECO:0000313" key="1">
    <source>
        <dbReference type="EMBL" id="EFE49492.1"/>
    </source>
</evidence>
<proteinExistence type="predicted"/>
<gene>
    <name evidence="1" type="ORF">NEIELOOT_01749</name>
</gene>
<sequence>MAGLCLDRLGKNLLLRFGCRNIIVFSSLPQAVSASKTAAVRARYLWWRFMFYFQLSIGGNGKILTDLRVFFQNA</sequence>